<dbReference type="PANTHER" id="PTHR10696:SF56">
    <property type="entry name" value="TAUD_TFDA-LIKE DOMAIN-CONTAINING PROTEIN"/>
    <property type="match status" value="1"/>
</dbReference>
<dbReference type="Proteomes" id="UP000288102">
    <property type="component" value="Unassembled WGS sequence"/>
</dbReference>
<evidence type="ECO:0000313" key="5">
    <source>
        <dbReference type="EMBL" id="RUT68617.1"/>
    </source>
</evidence>
<dbReference type="GO" id="GO:0016706">
    <property type="term" value="F:2-oxoglutarate-dependent dioxygenase activity"/>
    <property type="evidence" value="ECO:0007669"/>
    <property type="project" value="UniProtKB-ARBA"/>
</dbReference>
<dbReference type="AlphaFoldDB" id="A0A434A2S1"/>
<dbReference type="Pfam" id="PF02668">
    <property type="entry name" value="TauD"/>
    <property type="match status" value="1"/>
</dbReference>
<dbReference type="SUPFAM" id="SSF51197">
    <property type="entry name" value="Clavaminate synthase-like"/>
    <property type="match status" value="1"/>
</dbReference>
<keyword evidence="6" id="KW-1185">Reference proteome</keyword>
<sequence>METSLKSKSTQEFQFGEGIIIKTASKENPFTISSTTQRDTLEWAEEHKDQINSLLLEHGAILLRGFKIDGAENFNELFSTFSGQAIEYKNRTSPRDQVYSNVYTSTNHPKNQTIHMHTENSYSNIYNRIIAFYCLVPAPIGGETPIADERKLLASLKKETIEEFKAKGIQYVRNTIPGIGLSWETIYQTEDKEQVAKVLQENGHDFAWVNNDHLRIKWTLPAFQDHPLTGQEMWFNHMFFGHKSLYDPSVLEYFDEEDLPFATYYGDGSEIKPEVIEEFVNFYKEHSIIYTWEKDDFLLLDNLMFSHGRQPFKGDRTILTAMGQPQHMKI</sequence>
<evidence type="ECO:0000256" key="2">
    <source>
        <dbReference type="ARBA" id="ARBA00023002"/>
    </source>
</evidence>
<protein>
    <submittedName>
        <fullName evidence="5">TauD/TfdA family dioxygenase</fullName>
    </submittedName>
</protein>
<keyword evidence="2" id="KW-0560">Oxidoreductase</keyword>
<dbReference type="OrthoDB" id="9769888at2"/>
<dbReference type="EMBL" id="QWDM01000015">
    <property type="protein sequence ID" value="RUT68617.1"/>
    <property type="molecule type" value="Genomic_DNA"/>
</dbReference>
<feature type="domain" description="TauD/TfdA-like" evidence="4">
    <location>
        <begin position="39"/>
        <end position="320"/>
    </location>
</feature>
<gene>
    <name evidence="5" type="ORF">D0817_19860</name>
</gene>
<dbReference type="InterPro" id="IPR003819">
    <property type="entry name" value="TauD/TfdA-like"/>
</dbReference>
<dbReference type="InterPro" id="IPR050411">
    <property type="entry name" value="AlphaKG_dependent_hydroxylases"/>
</dbReference>
<evidence type="ECO:0000256" key="3">
    <source>
        <dbReference type="ARBA" id="ARBA00023194"/>
    </source>
</evidence>
<dbReference type="PANTHER" id="PTHR10696">
    <property type="entry name" value="GAMMA-BUTYROBETAINE HYDROXYLASE-RELATED"/>
    <property type="match status" value="1"/>
</dbReference>
<organism evidence="5 6">
    <name type="scientific">Flavobacterium cupreum</name>
    <dbReference type="NCBI Taxonomy" id="2133766"/>
    <lineage>
        <taxon>Bacteria</taxon>
        <taxon>Pseudomonadati</taxon>
        <taxon>Bacteroidota</taxon>
        <taxon>Flavobacteriia</taxon>
        <taxon>Flavobacteriales</taxon>
        <taxon>Flavobacteriaceae</taxon>
        <taxon>Flavobacterium</taxon>
    </lineage>
</organism>
<keyword evidence="3" id="KW-0045">Antibiotic biosynthesis</keyword>
<comment type="caution">
    <text evidence="5">The sequence shown here is derived from an EMBL/GenBank/DDBJ whole genome shotgun (WGS) entry which is preliminary data.</text>
</comment>
<proteinExistence type="predicted"/>
<keyword evidence="5" id="KW-0223">Dioxygenase</keyword>
<comment type="cofactor">
    <cofactor evidence="1">
        <name>Fe(2+)</name>
        <dbReference type="ChEBI" id="CHEBI:29033"/>
    </cofactor>
</comment>
<evidence type="ECO:0000259" key="4">
    <source>
        <dbReference type="Pfam" id="PF02668"/>
    </source>
</evidence>
<accession>A0A434A2S1</accession>
<dbReference type="RefSeq" id="WP_127340061.1">
    <property type="nucleotide sequence ID" value="NZ_QWDM01000015.1"/>
</dbReference>
<dbReference type="Gene3D" id="3.60.130.10">
    <property type="entry name" value="Clavaminate synthase-like"/>
    <property type="match status" value="1"/>
</dbReference>
<name>A0A434A2S1_9FLAO</name>
<dbReference type="GO" id="GO:0017000">
    <property type="term" value="P:antibiotic biosynthetic process"/>
    <property type="evidence" value="ECO:0007669"/>
    <property type="project" value="UniProtKB-KW"/>
</dbReference>
<reference evidence="6" key="1">
    <citation type="journal article" date="2019" name="Syst. Appl. Microbiol.">
        <title>Flavobacterium circumlabens sp. nov. and Flavobacterium cupreum sp. nov., two psychrotrophic species isolated from Antarctic environmental samples.</title>
        <authorList>
            <person name="Kralova S."/>
            <person name="Busse H.-J."/>
            <person name="Svec P."/>
            <person name="Maslanova I."/>
            <person name="Stankova E."/>
            <person name="Bartak M."/>
            <person name="Sedlacek I."/>
        </authorList>
    </citation>
    <scope>NUCLEOTIDE SEQUENCE [LARGE SCALE GENOMIC DNA]</scope>
    <source>
        <strain evidence="6">CCM 8825</strain>
    </source>
</reference>
<evidence type="ECO:0000313" key="6">
    <source>
        <dbReference type="Proteomes" id="UP000288102"/>
    </source>
</evidence>
<evidence type="ECO:0000256" key="1">
    <source>
        <dbReference type="ARBA" id="ARBA00001954"/>
    </source>
</evidence>
<dbReference type="InterPro" id="IPR042098">
    <property type="entry name" value="TauD-like_sf"/>
</dbReference>